<sequence length="207" mass="23860">MKEGDLVVAYETGEVRAITTLCKVADKYEEEDEIFVKFQKIRDYDNFLGLDILRESEALENCEVIRFHRGTLSQLEKEHYEIIVQMLEELNSTVDTEEELYHAVKKAMMDDKKERKARLESRNSIYPDIFEVKTKAFRRNAVVIAEVLIRANGVCEKCGKEAPFKRASDGSPYLEVHHKERLADGGEDTVENAMAVCPNCHRELHFG</sequence>
<keyword evidence="2" id="KW-0540">Nuclease</keyword>
<dbReference type="Gene3D" id="3.10.590.10">
    <property type="entry name" value="ph1033 like domains"/>
    <property type="match status" value="1"/>
</dbReference>
<evidence type="ECO:0000313" key="2">
    <source>
        <dbReference type="EMBL" id="MFE8698260.1"/>
    </source>
</evidence>
<dbReference type="SUPFAM" id="SSF88697">
    <property type="entry name" value="PUA domain-like"/>
    <property type="match status" value="1"/>
</dbReference>
<dbReference type="Gene3D" id="1.10.30.50">
    <property type="match status" value="1"/>
</dbReference>
<reference evidence="2 3" key="1">
    <citation type="submission" date="2024-08" db="EMBL/GenBank/DDBJ databases">
        <title>Two novel Cytobacillus novel species.</title>
        <authorList>
            <person name="Liu G."/>
        </authorList>
    </citation>
    <scope>NUCLEOTIDE SEQUENCE [LARGE SCALE GENOMIC DNA]</scope>
    <source>
        <strain evidence="2 3">FJAT-53684</strain>
    </source>
</reference>
<name>A0ABW6K260_9BACI</name>
<dbReference type="GO" id="GO:0004519">
    <property type="term" value="F:endonuclease activity"/>
    <property type="evidence" value="ECO:0007669"/>
    <property type="project" value="UniProtKB-KW"/>
</dbReference>
<organism evidence="2 3">
    <name type="scientific">Cytobacillus mangrovibacter</name>
    <dbReference type="NCBI Taxonomy" id="3299024"/>
    <lineage>
        <taxon>Bacteria</taxon>
        <taxon>Bacillati</taxon>
        <taxon>Bacillota</taxon>
        <taxon>Bacilli</taxon>
        <taxon>Bacillales</taxon>
        <taxon>Bacillaceae</taxon>
        <taxon>Cytobacillus</taxon>
    </lineage>
</organism>
<keyword evidence="2" id="KW-0378">Hydrolase</keyword>
<dbReference type="InterPro" id="IPR003615">
    <property type="entry name" value="HNH_nuc"/>
</dbReference>
<dbReference type="SMART" id="SM00507">
    <property type="entry name" value="HNHc"/>
    <property type="match status" value="1"/>
</dbReference>
<keyword evidence="3" id="KW-1185">Reference proteome</keyword>
<dbReference type="EMBL" id="JBIACJ010000012">
    <property type="protein sequence ID" value="MFE8698260.1"/>
    <property type="molecule type" value="Genomic_DNA"/>
</dbReference>
<dbReference type="Pfam" id="PF01878">
    <property type="entry name" value="EVE"/>
    <property type="match status" value="1"/>
</dbReference>
<feature type="domain" description="HNH nuclease" evidence="1">
    <location>
        <begin position="142"/>
        <end position="202"/>
    </location>
</feature>
<dbReference type="InterPro" id="IPR002740">
    <property type="entry name" value="EVE_domain"/>
</dbReference>
<dbReference type="CDD" id="cd00085">
    <property type="entry name" value="HNHc"/>
    <property type="match status" value="1"/>
</dbReference>
<comment type="caution">
    <text evidence="2">The sequence shown here is derived from an EMBL/GenBank/DDBJ whole genome shotgun (WGS) entry which is preliminary data.</text>
</comment>
<gene>
    <name evidence="2" type="ORF">ACFYKT_18210</name>
</gene>
<proteinExistence type="predicted"/>
<dbReference type="InterPro" id="IPR015947">
    <property type="entry name" value="PUA-like_sf"/>
</dbReference>
<dbReference type="InterPro" id="IPR002711">
    <property type="entry name" value="HNH"/>
</dbReference>
<dbReference type="RefSeq" id="WP_389222578.1">
    <property type="nucleotide sequence ID" value="NZ_JBIACJ010000012.1"/>
</dbReference>
<dbReference type="Pfam" id="PF01844">
    <property type="entry name" value="HNH"/>
    <property type="match status" value="1"/>
</dbReference>
<keyword evidence="2" id="KW-0255">Endonuclease</keyword>
<evidence type="ECO:0000313" key="3">
    <source>
        <dbReference type="Proteomes" id="UP001601058"/>
    </source>
</evidence>
<dbReference type="Proteomes" id="UP001601058">
    <property type="component" value="Unassembled WGS sequence"/>
</dbReference>
<protein>
    <submittedName>
        <fullName evidence="2">HNH endonuclease</fullName>
    </submittedName>
</protein>
<accession>A0ABW6K260</accession>
<evidence type="ECO:0000259" key="1">
    <source>
        <dbReference type="SMART" id="SM00507"/>
    </source>
</evidence>